<accession>A0A0F9BWN8</accession>
<protein>
    <submittedName>
        <fullName evidence="1">Uncharacterized protein</fullName>
    </submittedName>
</protein>
<dbReference type="AlphaFoldDB" id="A0A0F9BWN8"/>
<reference evidence="1" key="1">
    <citation type="journal article" date="2015" name="Nature">
        <title>Complex archaea that bridge the gap between prokaryotes and eukaryotes.</title>
        <authorList>
            <person name="Spang A."/>
            <person name="Saw J.H."/>
            <person name="Jorgensen S.L."/>
            <person name="Zaremba-Niedzwiedzka K."/>
            <person name="Martijn J."/>
            <person name="Lind A.E."/>
            <person name="van Eijk R."/>
            <person name="Schleper C."/>
            <person name="Guy L."/>
            <person name="Ettema T.J."/>
        </authorList>
    </citation>
    <scope>NUCLEOTIDE SEQUENCE</scope>
</reference>
<sequence length="106" mass="12103">MKVGFEIRNLNPTSQNRNLKTGIGDMKMMLRITTHDTTPDDKEWAETWKPYLTDRVARVYQALRDADDDEVDSSVLARGVSMSTNAFERAIERLKVVGLLKVDDET</sequence>
<comment type="caution">
    <text evidence="1">The sequence shown here is derived from an EMBL/GenBank/DDBJ whole genome shotgun (WGS) entry which is preliminary data.</text>
</comment>
<organism evidence="1">
    <name type="scientific">marine sediment metagenome</name>
    <dbReference type="NCBI Taxonomy" id="412755"/>
    <lineage>
        <taxon>unclassified sequences</taxon>
        <taxon>metagenomes</taxon>
        <taxon>ecological metagenomes</taxon>
    </lineage>
</organism>
<evidence type="ECO:0000313" key="1">
    <source>
        <dbReference type="EMBL" id="KKL26335.1"/>
    </source>
</evidence>
<gene>
    <name evidence="1" type="ORF">LCGC14_2396320</name>
</gene>
<dbReference type="EMBL" id="LAZR01035872">
    <property type="protein sequence ID" value="KKL26335.1"/>
    <property type="molecule type" value="Genomic_DNA"/>
</dbReference>
<name>A0A0F9BWN8_9ZZZZ</name>
<proteinExistence type="predicted"/>